<reference evidence="1" key="1">
    <citation type="journal article" date="2014" name="Front. Microbiol.">
        <title>High frequency of phylogenetically diverse reductive dehalogenase-homologous genes in deep subseafloor sedimentary metagenomes.</title>
        <authorList>
            <person name="Kawai M."/>
            <person name="Futagami T."/>
            <person name="Toyoda A."/>
            <person name="Takaki Y."/>
            <person name="Nishi S."/>
            <person name="Hori S."/>
            <person name="Arai W."/>
            <person name="Tsubouchi T."/>
            <person name="Morono Y."/>
            <person name="Uchiyama I."/>
            <person name="Ito T."/>
            <person name="Fujiyama A."/>
            <person name="Inagaki F."/>
            <person name="Takami H."/>
        </authorList>
    </citation>
    <scope>NUCLEOTIDE SEQUENCE</scope>
    <source>
        <strain evidence="1">Expedition CK06-06</strain>
    </source>
</reference>
<dbReference type="EMBL" id="BARV01025335">
    <property type="protein sequence ID" value="GAI43298.1"/>
    <property type="molecule type" value="Genomic_DNA"/>
</dbReference>
<proteinExistence type="predicted"/>
<protein>
    <submittedName>
        <fullName evidence="1">Uncharacterized protein</fullName>
    </submittedName>
</protein>
<evidence type="ECO:0000313" key="1">
    <source>
        <dbReference type="EMBL" id="GAI43298.1"/>
    </source>
</evidence>
<accession>X1NI53</accession>
<feature type="non-terminal residue" evidence="1">
    <location>
        <position position="1"/>
    </location>
</feature>
<name>X1NI53_9ZZZZ</name>
<comment type="caution">
    <text evidence="1">The sequence shown here is derived from an EMBL/GenBank/DDBJ whole genome shotgun (WGS) entry which is preliminary data.</text>
</comment>
<sequence length="39" mass="4162">INIDSTPVIGISFESTSQEAWTSRKYPLSGAEGHSIGQP</sequence>
<gene>
    <name evidence="1" type="ORF">S06H3_41165</name>
</gene>
<organism evidence="1">
    <name type="scientific">marine sediment metagenome</name>
    <dbReference type="NCBI Taxonomy" id="412755"/>
    <lineage>
        <taxon>unclassified sequences</taxon>
        <taxon>metagenomes</taxon>
        <taxon>ecological metagenomes</taxon>
    </lineage>
</organism>
<dbReference type="AlphaFoldDB" id="X1NI53"/>